<sequence>MRIPELRWMLAVLIAAATLAAPARAEETVQRWLDRMSRAVETLDYRGTLVNVRNGEVDTLRIIHRADEDGVRERIYSVDGVPREVLREGDSVRCVLPGDEPMMLESQLAGRLLPSLPVNRLLGPESGYRMTMGGRERVAGMMARIIHIQPRDAYRYGSRLWLEERTGMLLRYALIDHDGRQLQQLSFTSLELGANISDAELEPELVGQQFTTESIDESIHSAGSSVGPVPVSPRVPRGFRLVNAGQGRGAGGAEFDHLLYSDGLSSFSIYIERAGEETMAGRVETMGPVHVYTTQSGGRLFTVVGEVPAATVEFVGRQLRRTSRLPSRR</sequence>
<dbReference type="Proteomes" id="UP000260351">
    <property type="component" value="Unassembled WGS sequence"/>
</dbReference>
<comment type="similarity">
    <text evidence="2">Belongs to the RseB family.</text>
</comment>
<feature type="signal peptide" evidence="5">
    <location>
        <begin position="1"/>
        <end position="25"/>
    </location>
</feature>
<protein>
    <recommendedName>
        <fullName evidence="10">Transcriptional regulator</fullName>
    </recommendedName>
</protein>
<dbReference type="PANTHER" id="PTHR38782">
    <property type="match status" value="1"/>
</dbReference>
<dbReference type="EMBL" id="QUZK01000035">
    <property type="protein sequence ID" value="RFF30428.1"/>
    <property type="molecule type" value="Genomic_DNA"/>
</dbReference>
<reference evidence="8 9" key="1">
    <citation type="submission" date="2018-08" db="EMBL/GenBank/DDBJ databases">
        <title>Wenzhouxiangella salilacus sp. nov., a novel bacterium isolated from a saline lake in Xinjiang Province, China.</title>
        <authorList>
            <person name="Han S."/>
        </authorList>
    </citation>
    <scope>NUCLEOTIDE SEQUENCE [LARGE SCALE GENOMIC DNA]</scope>
    <source>
        <strain evidence="8 9">XDB06</strain>
    </source>
</reference>
<evidence type="ECO:0000256" key="2">
    <source>
        <dbReference type="ARBA" id="ARBA00008150"/>
    </source>
</evidence>
<dbReference type="Gene3D" id="2.50.20.10">
    <property type="entry name" value="Lipoprotein localisation LolA/LolB/LppX"/>
    <property type="match status" value="1"/>
</dbReference>
<feature type="domain" description="MucB/RseB N-terminal" evidence="6">
    <location>
        <begin position="29"/>
        <end position="204"/>
    </location>
</feature>
<dbReference type="InterPro" id="IPR038484">
    <property type="entry name" value="MucB/RseB_C_sf"/>
</dbReference>
<dbReference type="PANTHER" id="PTHR38782:SF1">
    <property type="entry name" value="SIGMA-E FACTOR REGULATORY PROTEIN RSEB"/>
    <property type="match status" value="1"/>
</dbReference>
<evidence type="ECO:0000256" key="1">
    <source>
        <dbReference type="ARBA" id="ARBA00004418"/>
    </source>
</evidence>
<dbReference type="GO" id="GO:0030288">
    <property type="term" value="C:outer membrane-bounded periplasmic space"/>
    <property type="evidence" value="ECO:0007669"/>
    <property type="project" value="TreeGrafter"/>
</dbReference>
<evidence type="ECO:0000313" key="8">
    <source>
        <dbReference type="EMBL" id="RFF30428.1"/>
    </source>
</evidence>
<dbReference type="Pfam" id="PF17188">
    <property type="entry name" value="MucB_RseB_C"/>
    <property type="match status" value="1"/>
</dbReference>
<dbReference type="InterPro" id="IPR033434">
    <property type="entry name" value="MucB/RseB_N"/>
</dbReference>
<keyword evidence="9" id="KW-1185">Reference proteome</keyword>
<accession>A0A3E1K8K4</accession>
<dbReference type="OrthoDB" id="7067274at2"/>
<dbReference type="Pfam" id="PF03888">
    <property type="entry name" value="MucB_RseB"/>
    <property type="match status" value="1"/>
</dbReference>
<dbReference type="RefSeq" id="WP_116650621.1">
    <property type="nucleotide sequence ID" value="NZ_QUZK01000035.1"/>
</dbReference>
<dbReference type="InterPro" id="IPR005588">
    <property type="entry name" value="MucB_RseB"/>
</dbReference>
<proteinExistence type="inferred from homology"/>
<feature type="chain" id="PRO_5017690317" description="Transcriptional regulator" evidence="5">
    <location>
        <begin position="26"/>
        <end position="329"/>
    </location>
</feature>
<evidence type="ECO:0000256" key="5">
    <source>
        <dbReference type="SAM" id="SignalP"/>
    </source>
</evidence>
<comment type="caution">
    <text evidence="8">The sequence shown here is derived from an EMBL/GenBank/DDBJ whole genome shotgun (WGS) entry which is preliminary data.</text>
</comment>
<dbReference type="PIRSF" id="PIRSF005427">
    <property type="entry name" value="RseB"/>
    <property type="match status" value="1"/>
</dbReference>
<dbReference type="CDD" id="cd16327">
    <property type="entry name" value="RseB"/>
    <property type="match status" value="1"/>
</dbReference>
<evidence type="ECO:0000259" key="7">
    <source>
        <dbReference type="Pfam" id="PF17188"/>
    </source>
</evidence>
<evidence type="ECO:0000313" key="9">
    <source>
        <dbReference type="Proteomes" id="UP000260351"/>
    </source>
</evidence>
<evidence type="ECO:0000256" key="4">
    <source>
        <dbReference type="ARBA" id="ARBA00022764"/>
    </source>
</evidence>
<evidence type="ECO:0000259" key="6">
    <source>
        <dbReference type="Pfam" id="PF03888"/>
    </source>
</evidence>
<name>A0A3E1K8K4_9GAMM</name>
<keyword evidence="4" id="KW-0574">Periplasm</keyword>
<gene>
    <name evidence="8" type="ORF">DZC52_08055</name>
</gene>
<organism evidence="8 9">
    <name type="scientific">Wenzhouxiangella sediminis</name>
    <dbReference type="NCBI Taxonomy" id="1792836"/>
    <lineage>
        <taxon>Bacteria</taxon>
        <taxon>Pseudomonadati</taxon>
        <taxon>Pseudomonadota</taxon>
        <taxon>Gammaproteobacteria</taxon>
        <taxon>Chromatiales</taxon>
        <taxon>Wenzhouxiangellaceae</taxon>
        <taxon>Wenzhouxiangella</taxon>
    </lineage>
</organism>
<keyword evidence="3 5" id="KW-0732">Signal</keyword>
<feature type="domain" description="MucB/RseB C-terminal" evidence="7">
    <location>
        <begin position="234"/>
        <end position="318"/>
    </location>
</feature>
<dbReference type="GO" id="GO:0032885">
    <property type="term" value="P:regulation of polysaccharide biosynthetic process"/>
    <property type="evidence" value="ECO:0007669"/>
    <property type="project" value="TreeGrafter"/>
</dbReference>
<dbReference type="GO" id="GO:0045152">
    <property type="term" value="F:antisigma factor binding"/>
    <property type="evidence" value="ECO:0007669"/>
    <property type="project" value="TreeGrafter"/>
</dbReference>
<dbReference type="InterPro" id="IPR033436">
    <property type="entry name" value="MucB/RseB_C"/>
</dbReference>
<evidence type="ECO:0000256" key="3">
    <source>
        <dbReference type="ARBA" id="ARBA00022729"/>
    </source>
</evidence>
<comment type="subcellular location">
    <subcellularLocation>
        <location evidence="1">Periplasm</location>
    </subcellularLocation>
</comment>
<dbReference type="AlphaFoldDB" id="A0A3E1K8K4"/>
<evidence type="ECO:0008006" key="10">
    <source>
        <dbReference type="Google" id="ProtNLM"/>
    </source>
</evidence>
<dbReference type="Gene3D" id="3.30.200.100">
    <property type="entry name" value="MucB/RseB, C-terminal domain"/>
    <property type="match status" value="1"/>
</dbReference>